<accession>A0ABN2JRZ6</accession>
<evidence type="ECO:0000256" key="5">
    <source>
        <dbReference type="SAM" id="Phobius"/>
    </source>
</evidence>
<organism evidence="7 8">
    <name type="scientific">Aeromicrobium alkaliterrae</name>
    <dbReference type="NCBI Taxonomy" id="302168"/>
    <lineage>
        <taxon>Bacteria</taxon>
        <taxon>Bacillati</taxon>
        <taxon>Actinomycetota</taxon>
        <taxon>Actinomycetes</taxon>
        <taxon>Propionibacteriales</taxon>
        <taxon>Nocardioidaceae</taxon>
        <taxon>Aeromicrobium</taxon>
    </lineage>
</organism>
<dbReference type="RefSeq" id="WP_344199921.1">
    <property type="nucleotide sequence ID" value="NZ_BAAAME010000004.1"/>
</dbReference>
<evidence type="ECO:0000259" key="6">
    <source>
        <dbReference type="SMART" id="SM00752"/>
    </source>
</evidence>
<feature type="transmembrane region" description="Helical" evidence="5">
    <location>
        <begin position="88"/>
        <end position="108"/>
    </location>
</feature>
<feature type="domain" description="HTTM-like" evidence="6">
    <location>
        <begin position="26"/>
        <end position="313"/>
    </location>
</feature>
<reference evidence="7 8" key="1">
    <citation type="journal article" date="2019" name="Int. J. Syst. Evol. Microbiol.">
        <title>The Global Catalogue of Microorganisms (GCM) 10K type strain sequencing project: providing services to taxonomists for standard genome sequencing and annotation.</title>
        <authorList>
            <consortium name="The Broad Institute Genomics Platform"/>
            <consortium name="The Broad Institute Genome Sequencing Center for Infectious Disease"/>
            <person name="Wu L."/>
            <person name="Ma J."/>
        </authorList>
    </citation>
    <scope>NUCLEOTIDE SEQUENCE [LARGE SCALE GENOMIC DNA]</scope>
    <source>
        <strain evidence="7 8">JCM 13518</strain>
    </source>
</reference>
<feature type="transmembrane region" description="Helical" evidence="5">
    <location>
        <begin position="275"/>
        <end position="308"/>
    </location>
</feature>
<dbReference type="EMBL" id="BAAAME010000004">
    <property type="protein sequence ID" value="GAA1736956.1"/>
    <property type="molecule type" value="Genomic_DNA"/>
</dbReference>
<proteinExistence type="predicted"/>
<keyword evidence="8" id="KW-1185">Reference proteome</keyword>
<name>A0ABN2JRZ6_9ACTN</name>
<feature type="transmembrane region" description="Helical" evidence="5">
    <location>
        <begin position="29"/>
        <end position="50"/>
    </location>
</feature>
<dbReference type="SMART" id="SM00752">
    <property type="entry name" value="HTTM"/>
    <property type="match status" value="1"/>
</dbReference>
<sequence>MRDAWWAVLDAFVRVRESAERWLFGGRNALVGLALCRILLGLSVLLTLVVNFSDRTLWVGNASVWAEPARDAVDFPELWLVRNATDTVVTVVYLVTTLAALALTAGWYTRAANVVTLIGFIAVVGQNPMVGSASDNAVRLALLWLVLTSSGDRCSIDQRRRDARAAGLEADQRGFDSDEVLPPWLGISLHNIGLLGLGVQTVLLYATAGLDKIAREAWRSGEALYYTTQLPEFRPFPWLSDLVSASPVFLAFLTYLVLLTQLFFAPLMLNRVSRIVAVTIALVSNVFFAVVFGAVPAALAIIAVTLVVFPNDLLEERVDWLAEVTEPLRRRVEALWFRVSDPFVDLGDRIRERRASRSEVDERVD</sequence>
<evidence type="ECO:0000256" key="4">
    <source>
        <dbReference type="ARBA" id="ARBA00023136"/>
    </source>
</evidence>
<keyword evidence="4 5" id="KW-0472">Membrane</keyword>
<evidence type="ECO:0000313" key="8">
    <source>
        <dbReference type="Proteomes" id="UP001501057"/>
    </source>
</evidence>
<comment type="caution">
    <text evidence="7">The sequence shown here is derived from an EMBL/GenBank/DDBJ whole genome shotgun (WGS) entry which is preliminary data.</text>
</comment>
<dbReference type="InterPro" id="IPR052964">
    <property type="entry name" value="Sporulation_signal_mat"/>
</dbReference>
<dbReference type="InterPro" id="IPR011020">
    <property type="entry name" value="HTTM-like"/>
</dbReference>
<evidence type="ECO:0000256" key="3">
    <source>
        <dbReference type="ARBA" id="ARBA00022989"/>
    </source>
</evidence>
<comment type="subcellular location">
    <subcellularLocation>
        <location evidence="1">Endomembrane system</location>
        <topology evidence="1">Multi-pass membrane protein</topology>
    </subcellularLocation>
</comment>
<dbReference type="PANTHER" id="PTHR39535">
    <property type="entry name" value="SPORULATION-DELAYING PROTEIN SDPB"/>
    <property type="match status" value="1"/>
</dbReference>
<dbReference type="PANTHER" id="PTHR39535:SF2">
    <property type="entry name" value="HTTM DOMAIN-CONTAINING PROTEIN"/>
    <property type="match status" value="1"/>
</dbReference>
<protein>
    <recommendedName>
        <fullName evidence="6">HTTM-like domain-containing protein</fullName>
    </recommendedName>
</protein>
<dbReference type="Proteomes" id="UP001501057">
    <property type="component" value="Unassembled WGS sequence"/>
</dbReference>
<gene>
    <name evidence="7" type="ORF">GCM10009710_16560</name>
</gene>
<feature type="transmembrane region" description="Helical" evidence="5">
    <location>
        <begin position="248"/>
        <end position="269"/>
    </location>
</feature>
<evidence type="ECO:0000256" key="1">
    <source>
        <dbReference type="ARBA" id="ARBA00004127"/>
    </source>
</evidence>
<keyword evidence="3 5" id="KW-1133">Transmembrane helix</keyword>
<evidence type="ECO:0000256" key="2">
    <source>
        <dbReference type="ARBA" id="ARBA00022692"/>
    </source>
</evidence>
<evidence type="ECO:0000313" key="7">
    <source>
        <dbReference type="EMBL" id="GAA1736956.1"/>
    </source>
</evidence>
<keyword evidence="2 5" id="KW-0812">Transmembrane</keyword>